<dbReference type="GO" id="GO:0008195">
    <property type="term" value="F:phosphatidate phosphatase activity"/>
    <property type="evidence" value="ECO:0007669"/>
    <property type="project" value="InterPro"/>
</dbReference>
<feature type="domain" description="Phosphatidate phosphatase APP1 catalytic" evidence="1">
    <location>
        <begin position="125"/>
        <end position="281"/>
    </location>
</feature>
<dbReference type="EMBL" id="JSYN01000005">
    <property type="protein sequence ID" value="KIA95315.1"/>
    <property type="molecule type" value="Genomic_DNA"/>
</dbReference>
<comment type="caution">
    <text evidence="2">The sequence shown here is derived from an EMBL/GenBank/DDBJ whole genome shotgun (WGS) entry which is preliminary data.</text>
</comment>
<protein>
    <recommendedName>
        <fullName evidence="1">Phosphatidate phosphatase APP1 catalytic domain-containing protein</fullName>
    </recommendedName>
</protein>
<dbReference type="InterPro" id="IPR019236">
    <property type="entry name" value="APP1_cat"/>
</dbReference>
<sequence>MNKSVSVKVYHGYGHAHNLVVYGHVFKRKAKTRQVYSNNIVVNIVHLLKLFILKPYAFVDVRLQFFDQTIYNKTERDGFFKFEWKAGREIPAGWHYVKVEAVDAAGKVLNTGEGKVYVPHLTQYAFISDVDDTVMVSHSATIGRRLRELFIKNPHTRKTFSEAASHYQQLALSHTEPEQPNPFFYVSSSEWNLYDYLIETFRFNKLPDGAFLLNTLKKWKDLIKTGKTGHEGKLLRVMRILDAFPNQKFVFFGDNSQQDPEIYSTIVEKYPQNIEAVYIRNIRPEKEAETRRLLKKVADKNVSACLFNESKEAIEHSRLIGLIQ</sequence>
<name>A0A0C1DMQ7_9SPHI</name>
<dbReference type="Proteomes" id="UP000031246">
    <property type="component" value="Unassembled WGS sequence"/>
</dbReference>
<dbReference type="PANTHER" id="PTHR28208">
    <property type="entry name" value="PHOSPHATIDATE PHOSPHATASE APP1"/>
    <property type="match status" value="1"/>
</dbReference>
<gene>
    <name evidence="2" type="ORF">OC25_05525</name>
</gene>
<dbReference type="OrthoDB" id="9789875at2"/>
<evidence type="ECO:0000259" key="1">
    <source>
        <dbReference type="Pfam" id="PF09949"/>
    </source>
</evidence>
<keyword evidence="3" id="KW-1185">Reference proteome</keyword>
<evidence type="ECO:0000313" key="3">
    <source>
        <dbReference type="Proteomes" id="UP000031246"/>
    </source>
</evidence>
<dbReference type="RefSeq" id="WP_039472678.1">
    <property type="nucleotide sequence ID" value="NZ_JSYN01000005.1"/>
</dbReference>
<reference evidence="2 3" key="1">
    <citation type="submission" date="2014-10" db="EMBL/GenBank/DDBJ databases">
        <title>Pedobacter Kyungheensis.</title>
        <authorList>
            <person name="Anderson B.M."/>
            <person name="Newman J.D."/>
        </authorList>
    </citation>
    <scope>NUCLEOTIDE SEQUENCE [LARGE SCALE GENOMIC DNA]</scope>
    <source>
        <strain evidence="2 3">KACC 16221</strain>
    </source>
</reference>
<accession>A0A0C1DMQ7</accession>
<dbReference type="PANTHER" id="PTHR28208:SF3">
    <property type="entry name" value="PHOSPHATIDATE PHOSPHATASE APP1"/>
    <property type="match status" value="1"/>
</dbReference>
<evidence type="ECO:0000313" key="2">
    <source>
        <dbReference type="EMBL" id="KIA95315.1"/>
    </source>
</evidence>
<dbReference type="Pfam" id="PF09949">
    <property type="entry name" value="APP1_cat"/>
    <property type="match status" value="1"/>
</dbReference>
<proteinExistence type="predicted"/>
<dbReference type="InterPro" id="IPR052935">
    <property type="entry name" value="Mg2+_PAP"/>
</dbReference>
<organism evidence="2 3">
    <name type="scientific">Pedobacter kyungheensis</name>
    <dbReference type="NCBI Taxonomy" id="1069985"/>
    <lineage>
        <taxon>Bacteria</taxon>
        <taxon>Pseudomonadati</taxon>
        <taxon>Bacteroidota</taxon>
        <taxon>Sphingobacteriia</taxon>
        <taxon>Sphingobacteriales</taxon>
        <taxon>Sphingobacteriaceae</taxon>
        <taxon>Pedobacter</taxon>
    </lineage>
</organism>
<dbReference type="AlphaFoldDB" id="A0A0C1DMQ7"/>